<dbReference type="InterPro" id="IPR018357">
    <property type="entry name" value="Hexapep_transf_CS"/>
</dbReference>
<evidence type="ECO:0000313" key="4">
    <source>
        <dbReference type="EMBL" id="KAL2268006.1"/>
    </source>
</evidence>
<dbReference type="PROSITE" id="PS00101">
    <property type="entry name" value="HEXAPEP_TRANSFERASES"/>
    <property type="match status" value="1"/>
</dbReference>
<dbReference type="InterPro" id="IPR001451">
    <property type="entry name" value="Hexapep"/>
</dbReference>
<feature type="compositionally biased region" description="Polar residues" evidence="2">
    <location>
        <begin position="1"/>
        <end position="13"/>
    </location>
</feature>
<evidence type="ECO:0008006" key="6">
    <source>
        <dbReference type="Google" id="ProtNLM"/>
    </source>
</evidence>
<dbReference type="PANTHER" id="PTHR23416:SF54">
    <property type="entry name" value="ACETYLTRANSFERASE, CYSE_LACA_LPXA_NODL FAMILY (AFU_ORTHOLOGUE AFUA_2G08430)-RELATED"/>
    <property type="match status" value="1"/>
</dbReference>
<dbReference type="PANTHER" id="PTHR23416">
    <property type="entry name" value="SIALIC ACID SYNTHASE-RELATED"/>
    <property type="match status" value="1"/>
</dbReference>
<accession>A0ABR4DCE1</accession>
<keyword evidence="3" id="KW-1133">Transmembrane helix</keyword>
<reference evidence="4 5" key="1">
    <citation type="journal article" date="2024" name="Commun. Biol.">
        <title>Comparative genomic analysis of thermophilic fungi reveals convergent evolutionary adaptations and gene losses.</title>
        <authorList>
            <person name="Steindorff A.S."/>
            <person name="Aguilar-Pontes M.V."/>
            <person name="Robinson A.J."/>
            <person name="Andreopoulos B."/>
            <person name="LaButti K."/>
            <person name="Kuo A."/>
            <person name="Mondo S."/>
            <person name="Riley R."/>
            <person name="Otillar R."/>
            <person name="Haridas S."/>
            <person name="Lipzen A."/>
            <person name="Grimwood J."/>
            <person name="Schmutz J."/>
            <person name="Clum A."/>
            <person name="Reid I.D."/>
            <person name="Moisan M.C."/>
            <person name="Butler G."/>
            <person name="Nguyen T.T.M."/>
            <person name="Dewar K."/>
            <person name="Conant G."/>
            <person name="Drula E."/>
            <person name="Henrissat B."/>
            <person name="Hansel C."/>
            <person name="Singer S."/>
            <person name="Hutchinson M.I."/>
            <person name="de Vries R.P."/>
            <person name="Natvig D.O."/>
            <person name="Powell A.J."/>
            <person name="Tsang A."/>
            <person name="Grigoriev I.V."/>
        </authorList>
    </citation>
    <scope>NUCLEOTIDE SEQUENCE [LARGE SCALE GENOMIC DNA]</scope>
    <source>
        <strain evidence="4 5">ATCC 22073</strain>
    </source>
</reference>
<feature type="region of interest" description="Disordered" evidence="2">
    <location>
        <begin position="503"/>
        <end position="553"/>
    </location>
</feature>
<keyword evidence="5" id="KW-1185">Reference proteome</keyword>
<protein>
    <recommendedName>
        <fullName evidence="6">Mannose-1-phosphate guanylyltransferase</fullName>
    </recommendedName>
</protein>
<dbReference type="GeneID" id="98123812"/>
<keyword evidence="3" id="KW-0472">Membrane</keyword>
<feature type="transmembrane region" description="Helical" evidence="3">
    <location>
        <begin position="564"/>
        <end position="587"/>
    </location>
</feature>
<dbReference type="Pfam" id="PF00132">
    <property type="entry name" value="Hexapep"/>
    <property type="match status" value="1"/>
</dbReference>
<feature type="region of interest" description="Disordered" evidence="2">
    <location>
        <begin position="1"/>
        <end position="23"/>
    </location>
</feature>
<organism evidence="4 5">
    <name type="scientific">Remersonia thermophila</name>
    <dbReference type="NCBI Taxonomy" id="72144"/>
    <lineage>
        <taxon>Eukaryota</taxon>
        <taxon>Fungi</taxon>
        <taxon>Dikarya</taxon>
        <taxon>Ascomycota</taxon>
        <taxon>Pezizomycotina</taxon>
        <taxon>Sordariomycetes</taxon>
        <taxon>Sordariomycetidae</taxon>
        <taxon>Sordariales</taxon>
        <taxon>Sordariales incertae sedis</taxon>
        <taxon>Remersonia</taxon>
    </lineage>
</organism>
<dbReference type="Proteomes" id="UP001600064">
    <property type="component" value="Unassembled WGS sequence"/>
</dbReference>
<proteinExistence type="predicted"/>
<dbReference type="InterPro" id="IPR051159">
    <property type="entry name" value="Hexapeptide_acetyltransf"/>
</dbReference>
<evidence type="ECO:0000256" key="2">
    <source>
        <dbReference type="SAM" id="MobiDB-lite"/>
    </source>
</evidence>
<dbReference type="SUPFAM" id="SSF51161">
    <property type="entry name" value="Trimeric LpxA-like enzymes"/>
    <property type="match status" value="1"/>
</dbReference>
<comment type="caution">
    <text evidence="4">The sequence shown here is derived from an EMBL/GenBank/DDBJ whole genome shotgun (WGS) entry which is preliminary data.</text>
</comment>
<name>A0ABR4DCE1_9PEZI</name>
<feature type="region of interest" description="Disordered" evidence="2">
    <location>
        <begin position="429"/>
        <end position="451"/>
    </location>
</feature>
<keyword evidence="3" id="KW-0812">Transmembrane</keyword>
<feature type="compositionally biased region" description="Acidic residues" evidence="2">
    <location>
        <begin position="519"/>
        <end position="530"/>
    </location>
</feature>
<dbReference type="InterPro" id="IPR011004">
    <property type="entry name" value="Trimer_LpxA-like_sf"/>
</dbReference>
<dbReference type="Pfam" id="PF14602">
    <property type="entry name" value="Hexapep_2"/>
    <property type="match status" value="1"/>
</dbReference>
<dbReference type="RefSeq" id="XP_070866733.1">
    <property type="nucleotide sequence ID" value="XM_071009168.1"/>
</dbReference>
<evidence type="ECO:0000256" key="3">
    <source>
        <dbReference type="SAM" id="Phobius"/>
    </source>
</evidence>
<dbReference type="Gene3D" id="2.160.10.10">
    <property type="entry name" value="Hexapeptide repeat proteins"/>
    <property type="match status" value="1"/>
</dbReference>
<evidence type="ECO:0000313" key="5">
    <source>
        <dbReference type="Proteomes" id="UP001600064"/>
    </source>
</evidence>
<gene>
    <name evidence="4" type="ORF">VTJ83DRAFT_2852</name>
</gene>
<sequence length="617" mass="67167">MSSSESTIITNMSPEPELEPEHPRHYREVIFPAGNPDFRAVRNRCAQACREFNKTPDDADPEHGLVGPVPSRPVRPVTFSEANLSPFLRIPDHRYHYHHHHHHHYHHHHCRLPPSPARHDAPRPQLTLNPLSIVRPDRDRTEDSALAITHDQTFTNPTLKARTPFVKPPVYVDYGVRLHVGGSTFINRNCTIMDTPVADVVIGERCNIGPNCVIVGVTHPVRLDERLQRNSVGQPVTIGDDVWIGANVTILGNVTIGSGSVIGAGSLVKRNIPPMSVAFGVPARVVAYLRDVKPTPPGSAPIVPTLEEALALQNRLDIVHADEQDMDGARVDNITVVEGQVGPAKRRGMIKGLIEDVADVPSAALELLDSGLLADDVPVAAEAQASRLLPRRAFGLVSPAPAVQPLSPSPSPSLPPAGAQSRFAARCVPGGDAARDRSGDDLVGVAAQQRQAEWEEERPISCRCAHSGVNHSNNINNNHRSSVVNGDDKFRNLLRLRSPRCRRLGASPLGSDDPSPHESDDDDDDDDSSDEVSPGDSLLHRRRRSHRQRQRRRRHCFGRFDVQAIAVVTVIVIMSAAVGFAVAYLWASASAAGGGNHHNRISNVSRPGLRVGADADM</sequence>
<feature type="region of interest" description="Disordered" evidence="2">
    <location>
        <begin position="592"/>
        <end position="617"/>
    </location>
</feature>
<feature type="compositionally biased region" description="Basic residues" evidence="2">
    <location>
        <begin position="540"/>
        <end position="553"/>
    </location>
</feature>
<evidence type="ECO:0000256" key="1">
    <source>
        <dbReference type="ARBA" id="ARBA00022679"/>
    </source>
</evidence>
<keyword evidence="1" id="KW-0808">Transferase</keyword>
<dbReference type="EMBL" id="JAZGUE010000003">
    <property type="protein sequence ID" value="KAL2268006.1"/>
    <property type="molecule type" value="Genomic_DNA"/>
</dbReference>